<dbReference type="AlphaFoldDB" id="A0A2I1CHS0"/>
<accession>A0A2I1CHS0</accession>
<dbReference type="PANTHER" id="PTHR16861">
    <property type="entry name" value="GLYCOPROTEIN 38"/>
    <property type="match status" value="1"/>
</dbReference>
<sequence>MVFDLSLLLFALLASPVASDITYCSSVNTGSSFSANISIYQSNGLCTDTCNADYAFAILQGKECWCSNIAPNKATNTDISDCAVGCPGYPTDSCGDASKGLYAYIQMSLHNPSGTAAAPSSTDSTKSTSDKSKTETTDSKTTTTAPTTTQNTLSIQTVAGIVKTITVSDTKPTATTATSPSSDAQNGGSGVSGGTIAGAVVGAVGGLAAIVAIIFFVLASKRRSRAQSPDPSVSNVLLDGRQSKGSQMSFVKGMFSDGHSHTLSAGSTITPQRMPTFTDNRLKTDTVLYGNGRRDSDVSLQDNEDYSRPVLRVSISPVVHALTSLVLIYIS</sequence>
<feature type="region of interest" description="Disordered" evidence="1">
    <location>
        <begin position="114"/>
        <end position="148"/>
    </location>
</feature>
<reference evidence="6" key="1">
    <citation type="journal article" date="2018" name="Proc. Natl. Acad. Sci. U.S.A.">
        <title>Linking secondary metabolites to gene clusters through genome sequencing of six diverse Aspergillus species.</title>
        <authorList>
            <person name="Kaerboelling I."/>
            <person name="Vesth T.C."/>
            <person name="Frisvad J.C."/>
            <person name="Nybo J.L."/>
            <person name="Theobald S."/>
            <person name="Kuo A."/>
            <person name="Bowyer P."/>
            <person name="Matsuda Y."/>
            <person name="Mondo S."/>
            <person name="Lyhne E.K."/>
            <person name="Kogle M.E."/>
            <person name="Clum A."/>
            <person name="Lipzen A."/>
            <person name="Salamov A."/>
            <person name="Ngan C.Y."/>
            <person name="Daum C."/>
            <person name="Chiniquy J."/>
            <person name="Barry K."/>
            <person name="LaButti K."/>
            <person name="Haridas S."/>
            <person name="Simmons B.A."/>
            <person name="Magnuson J.K."/>
            <person name="Mortensen U.H."/>
            <person name="Larsen T.O."/>
            <person name="Grigoriev I.V."/>
            <person name="Baker S.E."/>
            <person name="Andersen M.R."/>
        </authorList>
    </citation>
    <scope>NUCLEOTIDE SEQUENCE [LARGE SCALE GENOMIC DNA]</scope>
    <source>
        <strain evidence="6">IBT 16806</strain>
    </source>
</reference>
<dbReference type="InterPro" id="IPR002889">
    <property type="entry name" value="WSC_carb-bd"/>
</dbReference>
<feature type="domain" description="WSC" evidence="4">
    <location>
        <begin position="18"/>
        <end position="110"/>
    </location>
</feature>
<evidence type="ECO:0000256" key="2">
    <source>
        <dbReference type="SAM" id="Phobius"/>
    </source>
</evidence>
<evidence type="ECO:0000313" key="5">
    <source>
        <dbReference type="EMBL" id="PKX97166.1"/>
    </source>
</evidence>
<feature type="transmembrane region" description="Helical" evidence="2">
    <location>
        <begin position="196"/>
        <end position="219"/>
    </location>
</feature>
<dbReference type="Proteomes" id="UP000234474">
    <property type="component" value="Unassembled WGS sequence"/>
</dbReference>
<comment type="caution">
    <text evidence="5">The sequence shown here is derived from an EMBL/GenBank/DDBJ whole genome shotgun (WGS) entry which is preliminary data.</text>
</comment>
<dbReference type="RefSeq" id="XP_024685761.1">
    <property type="nucleotide sequence ID" value="XM_024822030.1"/>
</dbReference>
<feature type="compositionally biased region" description="Low complexity" evidence="1">
    <location>
        <begin position="170"/>
        <end position="184"/>
    </location>
</feature>
<dbReference type="OrthoDB" id="2537459at2759"/>
<dbReference type="STRING" id="1392255.A0A2I1CHS0"/>
<feature type="compositionally biased region" description="Low complexity" evidence="1">
    <location>
        <begin position="114"/>
        <end position="127"/>
    </location>
</feature>
<keyword evidence="2" id="KW-0472">Membrane</keyword>
<evidence type="ECO:0000259" key="4">
    <source>
        <dbReference type="PROSITE" id="PS51212"/>
    </source>
</evidence>
<proteinExistence type="predicted"/>
<feature type="compositionally biased region" description="Low complexity" evidence="1">
    <location>
        <begin position="139"/>
        <end position="148"/>
    </location>
</feature>
<feature type="region of interest" description="Disordered" evidence="1">
    <location>
        <begin position="170"/>
        <end position="190"/>
    </location>
</feature>
<dbReference type="VEuPathDB" id="FungiDB:P174DRAFT_364939"/>
<keyword evidence="2" id="KW-0812">Transmembrane</keyword>
<keyword evidence="2" id="KW-1133">Transmembrane helix</keyword>
<dbReference type="PANTHER" id="PTHR16861:SF4">
    <property type="entry name" value="SH3 DOMAIN PROTEIN (AFU_ORTHOLOGUE AFUA_1G13610)"/>
    <property type="match status" value="1"/>
</dbReference>
<name>A0A2I1CHS0_ASPN1</name>
<dbReference type="Pfam" id="PF01822">
    <property type="entry name" value="WSC"/>
    <property type="match status" value="1"/>
</dbReference>
<evidence type="ECO:0000256" key="3">
    <source>
        <dbReference type="SAM" id="SignalP"/>
    </source>
</evidence>
<keyword evidence="3" id="KW-0732">Signal</keyword>
<feature type="compositionally biased region" description="Basic and acidic residues" evidence="1">
    <location>
        <begin position="128"/>
        <end position="138"/>
    </location>
</feature>
<dbReference type="SMART" id="SM00321">
    <property type="entry name" value="WSC"/>
    <property type="match status" value="1"/>
</dbReference>
<protein>
    <submittedName>
        <fullName evidence="5">Putative ER membrane protein Wsc4</fullName>
    </submittedName>
</protein>
<organism evidence="5 6">
    <name type="scientific">Aspergillus novofumigatus (strain IBT 16806)</name>
    <dbReference type="NCBI Taxonomy" id="1392255"/>
    <lineage>
        <taxon>Eukaryota</taxon>
        <taxon>Fungi</taxon>
        <taxon>Dikarya</taxon>
        <taxon>Ascomycota</taxon>
        <taxon>Pezizomycotina</taxon>
        <taxon>Eurotiomycetes</taxon>
        <taxon>Eurotiomycetidae</taxon>
        <taxon>Eurotiales</taxon>
        <taxon>Aspergillaceae</taxon>
        <taxon>Aspergillus</taxon>
        <taxon>Aspergillus subgen. Fumigati</taxon>
    </lineage>
</organism>
<evidence type="ECO:0000256" key="1">
    <source>
        <dbReference type="SAM" id="MobiDB-lite"/>
    </source>
</evidence>
<dbReference type="OMA" id="QIDPRMD"/>
<dbReference type="EMBL" id="MSZS01000002">
    <property type="protein sequence ID" value="PKX97166.1"/>
    <property type="molecule type" value="Genomic_DNA"/>
</dbReference>
<feature type="signal peptide" evidence="3">
    <location>
        <begin position="1"/>
        <end position="19"/>
    </location>
</feature>
<dbReference type="GeneID" id="36529356"/>
<dbReference type="PROSITE" id="PS51212">
    <property type="entry name" value="WSC"/>
    <property type="match status" value="1"/>
</dbReference>
<keyword evidence="6" id="KW-1185">Reference proteome</keyword>
<gene>
    <name evidence="5" type="ORF">P174DRAFT_364939</name>
</gene>
<feature type="chain" id="PRO_5014161349" evidence="3">
    <location>
        <begin position="20"/>
        <end position="331"/>
    </location>
</feature>
<evidence type="ECO:0000313" key="6">
    <source>
        <dbReference type="Proteomes" id="UP000234474"/>
    </source>
</evidence>